<feature type="domain" description="SGNH hydrolase-type esterase" evidence="1">
    <location>
        <begin position="67"/>
        <end position="230"/>
    </location>
</feature>
<protein>
    <submittedName>
        <fullName evidence="2">SGNH/GDSL hydrolase family protein</fullName>
    </submittedName>
</protein>
<proteinExistence type="predicted"/>
<keyword evidence="2" id="KW-0378">Hydrolase</keyword>
<reference evidence="2" key="2">
    <citation type="submission" date="2022-05" db="EMBL/GenBank/DDBJ databases">
        <authorList>
            <person name="Kim J.-S."/>
            <person name="Lee K."/>
            <person name="Suh M."/>
            <person name="Eom M."/>
            <person name="Kim J.-S."/>
            <person name="Kim D.-S."/>
            <person name="Ko S.-H."/>
            <person name="Shin Y."/>
            <person name="Lee J.-S."/>
        </authorList>
    </citation>
    <scope>NUCLEOTIDE SEQUENCE</scope>
    <source>
        <strain evidence="2">N237</strain>
    </source>
</reference>
<dbReference type="RefSeq" id="WP_249773048.1">
    <property type="nucleotide sequence ID" value="NZ_CP097332.1"/>
</dbReference>
<dbReference type="EMBL" id="CP097332">
    <property type="protein sequence ID" value="UQX89152.1"/>
    <property type="molecule type" value="Genomic_DNA"/>
</dbReference>
<dbReference type="CDD" id="cd00229">
    <property type="entry name" value="SGNH_hydrolase"/>
    <property type="match status" value="1"/>
</dbReference>
<reference evidence="2" key="1">
    <citation type="journal article" date="2018" name="Int. J. Syst. Evol. Microbiol.">
        <title>Jatrophihabitans telluris sp. nov., isolated from sediment soil of lava forest wetlands and the emended description of the genus Jatrophihabitans.</title>
        <authorList>
            <person name="Lee K.C."/>
            <person name="Suh M.K."/>
            <person name="Eom M.K."/>
            <person name="Kim K.K."/>
            <person name="Kim J.S."/>
            <person name="Kim D.S."/>
            <person name="Ko S.H."/>
            <person name="Shin Y.K."/>
            <person name="Lee J.S."/>
        </authorList>
    </citation>
    <scope>NUCLEOTIDE SEQUENCE</scope>
    <source>
        <strain evidence="2">N237</strain>
    </source>
</reference>
<dbReference type="Gene3D" id="3.40.50.1110">
    <property type="entry name" value="SGNH hydrolase"/>
    <property type="match status" value="1"/>
</dbReference>
<dbReference type="GO" id="GO:0016787">
    <property type="term" value="F:hydrolase activity"/>
    <property type="evidence" value="ECO:0007669"/>
    <property type="project" value="UniProtKB-KW"/>
</dbReference>
<dbReference type="Proteomes" id="UP001056336">
    <property type="component" value="Chromosome"/>
</dbReference>
<dbReference type="Pfam" id="PF13472">
    <property type="entry name" value="Lipase_GDSL_2"/>
    <property type="match status" value="1"/>
</dbReference>
<dbReference type="InterPro" id="IPR036514">
    <property type="entry name" value="SGNH_hydro_sf"/>
</dbReference>
<organism evidence="2 3">
    <name type="scientific">Jatrophihabitans telluris</name>
    <dbReference type="NCBI Taxonomy" id="2038343"/>
    <lineage>
        <taxon>Bacteria</taxon>
        <taxon>Bacillati</taxon>
        <taxon>Actinomycetota</taxon>
        <taxon>Actinomycetes</taxon>
        <taxon>Jatrophihabitantales</taxon>
        <taxon>Jatrophihabitantaceae</taxon>
        <taxon>Jatrophihabitans</taxon>
    </lineage>
</organism>
<dbReference type="PANTHER" id="PTHR30383:SF5">
    <property type="entry name" value="SGNH HYDROLASE-TYPE ESTERASE DOMAIN-CONTAINING PROTEIN"/>
    <property type="match status" value="1"/>
</dbReference>
<evidence type="ECO:0000313" key="3">
    <source>
        <dbReference type="Proteomes" id="UP001056336"/>
    </source>
</evidence>
<dbReference type="InterPro" id="IPR051532">
    <property type="entry name" value="Ester_Hydrolysis_Enzymes"/>
</dbReference>
<dbReference type="SUPFAM" id="SSF52266">
    <property type="entry name" value="SGNH hydrolase"/>
    <property type="match status" value="1"/>
</dbReference>
<evidence type="ECO:0000259" key="1">
    <source>
        <dbReference type="Pfam" id="PF13472"/>
    </source>
</evidence>
<keyword evidence="3" id="KW-1185">Reference proteome</keyword>
<sequence>MTGTELDFDYSNLSGRPPGRFVSIAARLLPGVRTVQEEIEPYAAAWQAANRAALSESADPARPLWIALGDSMSMGVGASAYDRGFIGQLAELLAPQTPGGRGYRIVNLASSGARTDDIVERQLPALDRLISRGPQPALVTVLVGSNDLLRRRYREILPERFARMLDRVPVGTVVANLPQPREAARTVNRLIERAVGERGLILADMRSHRTASWRGKLAADHFHPNDLGYAGMAEVFADAIPPVRI</sequence>
<dbReference type="PANTHER" id="PTHR30383">
    <property type="entry name" value="THIOESTERASE 1/PROTEASE 1/LYSOPHOSPHOLIPASE L1"/>
    <property type="match status" value="1"/>
</dbReference>
<gene>
    <name evidence="2" type="ORF">M6D93_03900</name>
</gene>
<name>A0ABY4R0Z8_9ACTN</name>
<dbReference type="InterPro" id="IPR013830">
    <property type="entry name" value="SGNH_hydro"/>
</dbReference>
<evidence type="ECO:0000313" key="2">
    <source>
        <dbReference type="EMBL" id="UQX89152.1"/>
    </source>
</evidence>
<accession>A0ABY4R0Z8</accession>